<evidence type="ECO:0000256" key="1">
    <source>
        <dbReference type="SAM" id="SignalP"/>
    </source>
</evidence>
<dbReference type="EMBL" id="CVLB01000002">
    <property type="protein sequence ID" value="CRF34430.1"/>
    <property type="molecule type" value="Genomic_DNA"/>
</dbReference>
<gene>
    <name evidence="2" type="ORF">BRSU_2014</name>
</gene>
<proteinExistence type="predicted"/>
<feature type="chain" id="PRO_5005194689" evidence="1">
    <location>
        <begin position="22"/>
        <end position="247"/>
    </location>
</feature>
<evidence type="ECO:0000313" key="3">
    <source>
        <dbReference type="Proteomes" id="UP000043763"/>
    </source>
</evidence>
<dbReference type="AlphaFoldDB" id="A0A0G4K8R7"/>
<dbReference type="PROSITE" id="PS51257">
    <property type="entry name" value="PROKAR_LIPOPROTEIN"/>
    <property type="match status" value="1"/>
</dbReference>
<organism evidence="2 3">
    <name type="scientific">Brachyspira suanatina</name>
    <dbReference type="NCBI Taxonomy" id="381802"/>
    <lineage>
        <taxon>Bacteria</taxon>
        <taxon>Pseudomonadati</taxon>
        <taxon>Spirochaetota</taxon>
        <taxon>Spirochaetia</taxon>
        <taxon>Brachyspirales</taxon>
        <taxon>Brachyspiraceae</taxon>
        <taxon>Brachyspira</taxon>
    </lineage>
</organism>
<sequence length="247" mass="26844">MRKIIPIVLFISVLIFSCSKTDTTSNQTGKAEAGTMDIDFQAVFGEKANDDNNLMQNSYLKVSGTYGNIDAKVDAATGASTPAGATKSWDSYRYENKQYANNKIERGFGFFVLYGVSPAKTYNFDGMTGTGKSQKVLNGTNGPIITGTGVTKDETGVITIRYAHAGGPTVYPWVYELKSDTNGIFKIGYGSDNNKVSTSQISNDMNFADIQMVTDKAKDGIPYWQGDLQGTFENDTLTLKGTLKEVK</sequence>
<protein>
    <submittedName>
        <fullName evidence="2">Uncharacterized protein</fullName>
    </submittedName>
</protein>
<name>A0A0G4K8R7_9SPIR</name>
<feature type="signal peptide" evidence="1">
    <location>
        <begin position="1"/>
        <end position="21"/>
    </location>
</feature>
<accession>A0A0G4K8R7</accession>
<dbReference type="RefSeq" id="WP_048595217.1">
    <property type="nucleotide sequence ID" value="NZ_CVLB01000002.1"/>
</dbReference>
<keyword evidence="1" id="KW-0732">Signal</keyword>
<dbReference type="OrthoDB" id="306779at2"/>
<evidence type="ECO:0000313" key="2">
    <source>
        <dbReference type="EMBL" id="CRF34430.1"/>
    </source>
</evidence>
<keyword evidence="3" id="KW-1185">Reference proteome</keyword>
<dbReference type="Proteomes" id="UP000043763">
    <property type="component" value="Unassembled WGS sequence"/>
</dbReference>
<reference evidence="3" key="1">
    <citation type="submission" date="2015-04" db="EMBL/GenBank/DDBJ databases">
        <authorList>
            <person name="Mushtaq Mamoona"/>
        </authorList>
    </citation>
    <scope>NUCLEOTIDE SEQUENCE [LARGE SCALE GENOMIC DNA]</scope>
    <source>
        <strain evidence="3">AN4859/03</strain>
    </source>
</reference>